<name>A4RW03_OSTLU</name>
<proteinExistence type="predicted"/>
<dbReference type="Proteomes" id="UP000001568">
    <property type="component" value="Chromosome 4"/>
</dbReference>
<dbReference type="HOGENOM" id="CLU_064181_0_0_1"/>
<dbReference type="KEGG" id="olu:OSTLU_3993"/>
<reference evidence="2 3" key="1">
    <citation type="journal article" date="2007" name="Proc. Natl. Acad. Sci. U.S.A.">
        <title>The tiny eukaryote Ostreococcus provides genomic insights into the paradox of plankton speciation.</title>
        <authorList>
            <person name="Palenik B."/>
            <person name="Grimwood J."/>
            <person name="Aerts A."/>
            <person name="Rouze P."/>
            <person name="Salamov A."/>
            <person name="Putnam N."/>
            <person name="Dupont C."/>
            <person name="Jorgensen R."/>
            <person name="Derelle E."/>
            <person name="Rombauts S."/>
            <person name="Zhou K."/>
            <person name="Otillar R."/>
            <person name="Merchant S.S."/>
            <person name="Podell S."/>
            <person name="Gaasterland T."/>
            <person name="Napoli C."/>
            <person name="Gendler K."/>
            <person name="Manuell A."/>
            <person name="Tai V."/>
            <person name="Vallon O."/>
            <person name="Piganeau G."/>
            <person name="Jancek S."/>
            <person name="Heijde M."/>
            <person name="Jabbari K."/>
            <person name="Bowler C."/>
            <person name="Lohr M."/>
            <person name="Robbens S."/>
            <person name="Werner G."/>
            <person name="Dubchak I."/>
            <person name="Pazour G.J."/>
            <person name="Ren Q."/>
            <person name="Paulsen I."/>
            <person name="Delwiche C."/>
            <person name="Schmutz J."/>
            <person name="Rokhsar D."/>
            <person name="Van de Peer Y."/>
            <person name="Moreau H."/>
            <person name="Grigoriev I.V."/>
        </authorList>
    </citation>
    <scope>NUCLEOTIDE SEQUENCE [LARGE SCALE GENOMIC DNA]</scope>
    <source>
        <strain evidence="2 3">CCE9901</strain>
    </source>
</reference>
<sequence>LCEVVRKVARNREVLAAVSNKNIFHMLELYIDGLKRTGITNYVIVALDSETADWCKQREVPYYHRELTSITGSTDNHATSGLKFRVLNEFVSTGTSVLLSDVDVVWMQDPFAAGESARNKRLIYRDADVEGMTDGWDDPTSYGFSWNGQRRLIARNSGLFFVAATHETKAMMSRLAERMASEKNTWDQTAYNEEQVYLWGQSKHKKYSGTSQRVMNYMCFQNSKYMFRFMRYDEDLYPDHRPASVHINYHPEKPDRMVSVIAQYWKGEANAID</sequence>
<feature type="domain" description="Nucleotide-diphospho-sugar transferase" evidence="1">
    <location>
        <begin position="38"/>
        <end position="255"/>
    </location>
</feature>
<dbReference type="CAZy" id="GT77">
    <property type="family name" value="Glycosyltransferase Family 77"/>
</dbReference>
<organism evidence="2 3">
    <name type="scientific">Ostreococcus lucimarinus (strain CCE9901)</name>
    <dbReference type="NCBI Taxonomy" id="436017"/>
    <lineage>
        <taxon>Eukaryota</taxon>
        <taxon>Viridiplantae</taxon>
        <taxon>Chlorophyta</taxon>
        <taxon>Mamiellophyceae</taxon>
        <taxon>Mamiellales</taxon>
        <taxon>Bathycoccaceae</taxon>
        <taxon>Ostreococcus</taxon>
    </lineage>
</organism>
<evidence type="ECO:0000313" key="2">
    <source>
        <dbReference type="EMBL" id="ABO95791.1"/>
    </source>
</evidence>
<dbReference type="STRING" id="436017.A4RW03"/>
<gene>
    <name evidence="2" type="ORF">OSTLU_3993</name>
</gene>
<evidence type="ECO:0000313" key="3">
    <source>
        <dbReference type="Proteomes" id="UP000001568"/>
    </source>
</evidence>
<dbReference type="AlphaFoldDB" id="A4RW03"/>
<dbReference type="RefSeq" id="XP_001417498.1">
    <property type="nucleotide sequence ID" value="XM_001417461.1"/>
</dbReference>
<evidence type="ECO:0000259" key="1">
    <source>
        <dbReference type="Pfam" id="PF03407"/>
    </source>
</evidence>
<dbReference type="eggNOG" id="ENOG502QRD4">
    <property type="taxonomic scope" value="Eukaryota"/>
</dbReference>
<dbReference type="Pfam" id="PF03407">
    <property type="entry name" value="Nucleotid_trans"/>
    <property type="match status" value="1"/>
</dbReference>
<dbReference type="OrthoDB" id="498615at2759"/>
<dbReference type="GeneID" id="5001359"/>
<dbReference type="GO" id="GO:0080147">
    <property type="term" value="P:root hair cell development"/>
    <property type="evidence" value="ECO:0007669"/>
    <property type="project" value="InterPro"/>
</dbReference>
<dbReference type="OMA" id="PDKFARM"/>
<keyword evidence="3" id="KW-1185">Reference proteome</keyword>
<feature type="non-terminal residue" evidence="2">
    <location>
        <position position="1"/>
    </location>
</feature>
<dbReference type="GO" id="GO:0016757">
    <property type="term" value="F:glycosyltransferase activity"/>
    <property type="evidence" value="ECO:0007669"/>
    <property type="project" value="InterPro"/>
</dbReference>
<dbReference type="PANTHER" id="PTHR46581">
    <property type="entry name" value="ARABINOSYLTRANSFERASE RRA3"/>
    <property type="match status" value="1"/>
</dbReference>
<accession>A4RW03</accession>
<protein>
    <recommendedName>
        <fullName evidence="1">Nucleotide-diphospho-sugar transferase domain-containing protein</fullName>
    </recommendedName>
</protein>
<dbReference type="PANTHER" id="PTHR46581:SF3">
    <property type="entry name" value="ARABINOSYLTRANSFERASE RRA3"/>
    <property type="match status" value="1"/>
</dbReference>
<dbReference type="InterPro" id="IPR044290">
    <property type="entry name" value="RRA1/2/3"/>
</dbReference>
<dbReference type="InterPro" id="IPR005069">
    <property type="entry name" value="Nucl-diP-sugar_transferase"/>
</dbReference>
<feature type="non-terminal residue" evidence="2">
    <location>
        <position position="273"/>
    </location>
</feature>
<dbReference type="EMBL" id="CP000584">
    <property type="protein sequence ID" value="ABO95791.1"/>
    <property type="molecule type" value="Genomic_DNA"/>
</dbReference>